<keyword evidence="5" id="KW-1185">Reference proteome</keyword>
<feature type="compositionally biased region" description="Low complexity" evidence="1">
    <location>
        <begin position="411"/>
        <end position="429"/>
    </location>
</feature>
<name>A0AAE8MUP9_9PEZI</name>
<dbReference type="Proteomes" id="UP001187682">
    <property type="component" value="Unassembled WGS sequence"/>
</dbReference>
<evidence type="ECO:0000313" key="4">
    <source>
        <dbReference type="EMBL" id="SPO00265.1"/>
    </source>
</evidence>
<feature type="region of interest" description="Disordered" evidence="1">
    <location>
        <begin position="380"/>
        <end position="429"/>
    </location>
</feature>
<evidence type="ECO:0000313" key="5">
    <source>
        <dbReference type="Proteomes" id="UP001187682"/>
    </source>
</evidence>
<dbReference type="Pfam" id="PF17111">
    <property type="entry name" value="PigL_N"/>
    <property type="match status" value="1"/>
</dbReference>
<dbReference type="AlphaFoldDB" id="A0AAE8MUP9"/>
<feature type="chain" id="PRO_5042040298" description="Azaphilone pigments biosynthesis cluster protein L N-terminal domain-containing protein" evidence="2">
    <location>
        <begin position="19"/>
        <end position="429"/>
    </location>
</feature>
<feature type="domain" description="Azaphilone pigments biosynthesis cluster protein L N-terminal" evidence="3">
    <location>
        <begin position="2"/>
        <end position="210"/>
    </location>
</feature>
<dbReference type="EMBL" id="ONZQ02000003">
    <property type="protein sequence ID" value="SPO00265.1"/>
    <property type="molecule type" value="Genomic_DNA"/>
</dbReference>
<accession>A0AAE8MUP9</accession>
<comment type="caution">
    <text evidence="4">The sequence shown here is derived from an EMBL/GenBank/DDBJ whole genome shotgun (WGS) entry which is preliminary data.</text>
</comment>
<feature type="signal peptide" evidence="2">
    <location>
        <begin position="1"/>
        <end position="18"/>
    </location>
</feature>
<reference evidence="4" key="1">
    <citation type="submission" date="2018-03" db="EMBL/GenBank/DDBJ databases">
        <authorList>
            <person name="Guldener U."/>
        </authorList>
    </citation>
    <scope>NUCLEOTIDE SEQUENCE</scope>
</reference>
<evidence type="ECO:0000259" key="3">
    <source>
        <dbReference type="Pfam" id="PF17111"/>
    </source>
</evidence>
<evidence type="ECO:0000256" key="1">
    <source>
        <dbReference type="SAM" id="MobiDB-lite"/>
    </source>
</evidence>
<keyword evidence="2" id="KW-0732">Signal</keyword>
<evidence type="ECO:0000256" key="2">
    <source>
        <dbReference type="SAM" id="SignalP"/>
    </source>
</evidence>
<gene>
    <name evidence="4" type="ORF">DNG_03110</name>
</gene>
<protein>
    <recommendedName>
        <fullName evidence="3">Azaphilone pigments biosynthesis cluster protein L N-terminal domain-containing protein</fullName>
    </recommendedName>
</protein>
<sequence>MADAIGAASGLLALLVFAHKSGTKLYETIQSFKFLPRLARDLLTDLAGLNAVLQRLEAAGIDVDVDLSALEATLIQCRHACEEFEGELLKYSSRSDGGRSSFRDWARFTYKGGDGVEDFKKKLFGYKATITVALSVANLRISTTSVEAIQSCRSLIEMTSLDLEDYLAEILQKLESLAAPHKSPGASPDAAIIKRMEDERLSTEKGLQLCLQLSQHIDQIQASFTADENLSDLFNPNPTSRMLVGEGLYGCKNYISFSLQRLQKHRQRVTDRLQSNPTSAEFSNDKLLLEDLQNEADNLQNCLKFFSNVDSYLEEQISNIENVAEGDDTIQLMVSTDGKPLNGKNKGKGDRLKQAGGLFNNTTLQQVSKDFTTISIHHRDIKKSTKEDPPTAVPRVASVPAEGRFNGPGFSLASKPSVSSGLSPSSATC</sequence>
<dbReference type="InterPro" id="IPR031348">
    <property type="entry name" value="PigL_N"/>
</dbReference>
<proteinExistence type="predicted"/>
<organism evidence="4 5">
    <name type="scientific">Cephalotrichum gorgonifer</name>
    <dbReference type="NCBI Taxonomy" id="2041049"/>
    <lineage>
        <taxon>Eukaryota</taxon>
        <taxon>Fungi</taxon>
        <taxon>Dikarya</taxon>
        <taxon>Ascomycota</taxon>
        <taxon>Pezizomycotina</taxon>
        <taxon>Sordariomycetes</taxon>
        <taxon>Hypocreomycetidae</taxon>
        <taxon>Microascales</taxon>
        <taxon>Microascaceae</taxon>
        <taxon>Cephalotrichum</taxon>
    </lineage>
</organism>